<accession>A0A5M3MHQ0</accession>
<sequence>MSSTLLFQPNDILLPLLLMNTTANQPITLSGQVQHNLGNISGQLWQYAGAIPCIQHPINGIDVLSKQRCICASAIGDADAPQETIISCLQMQPASVIAEQDTLKNK</sequence>
<reference evidence="2" key="1">
    <citation type="journal article" date="2012" name="Science">
        <title>The Paleozoic origin of enzymatic lignin decomposition reconstructed from 31 fungal genomes.</title>
        <authorList>
            <person name="Floudas D."/>
            <person name="Binder M."/>
            <person name="Riley R."/>
            <person name="Barry K."/>
            <person name="Blanchette R.A."/>
            <person name="Henrissat B."/>
            <person name="Martinez A.T."/>
            <person name="Otillar R."/>
            <person name="Spatafora J.W."/>
            <person name="Yadav J.S."/>
            <person name="Aerts A."/>
            <person name="Benoit I."/>
            <person name="Boyd A."/>
            <person name="Carlson A."/>
            <person name="Copeland A."/>
            <person name="Coutinho P.M."/>
            <person name="de Vries R.P."/>
            <person name="Ferreira P."/>
            <person name="Findley K."/>
            <person name="Foster B."/>
            <person name="Gaskell J."/>
            <person name="Glotzer D."/>
            <person name="Gorecki P."/>
            <person name="Heitman J."/>
            <person name="Hesse C."/>
            <person name="Hori C."/>
            <person name="Igarashi K."/>
            <person name="Jurgens J.A."/>
            <person name="Kallen N."/>
            <person name="Kersten P."/>
            <person name="Kohler A."/>
            <person name="Kuees U."/>
            <person name="Kumar T.K.A."/>
            <person name="Kuo A."/>
            <person name="LaButti K."/>
            <person name="Larrondo L.F."/>
            <person name="Lindquist E."/>
            <person name="Ling A."/>
            <person name="Lombard V."/>
            <person name="Lucas S."/>
            <person name="Lundell T."/>
            <person name="Martin R."/>
            <person name="McLaughlin D.J."/>
            <person name="Morgenstern I."/>
            <person name="Morin E."/>
            <person name="Murat C."/>
            <person name="Nagy L.G."/>
            <person name="Nolan M."/>
            <person name="Ohm R.A."/>
            <person name="Patyshakuliyeva A."/>
            <person name="Rokas A."/>
            <person name="Ruiz-Duenas F.J."/>
            <person name="Sabat G."/>
            <person name="Salamov A."/>
            <person name="Samejima M."/>
            <person name="Schmutz J."/>
            <person name="Slot J.C."/>
            <person name="St John F."/>
            <person name="Stenlid J."/>
            <person name="Sun H."/>
            <person name="Sun S."/>
            <person name="Syed K."/>
            <person name="Tsang A."/>
            <person name="Wiebenga A."/>
            <person name="Young D."/>
            <person name="Pisabarro A."/>
            <person name="Eastwood D.C."/>
            <person name="Martin F."/>
            <person name="Cullen D."/>
            <person name="Grigoriev I.V."/>
            <person name="Hibbett D.S."/>
        </authorList>
    </citation>
    <scope>NUCLEOTIDE SEQUENCE [LARGE SCALE GENOMIC DNA]</scope>
    <source>
        <strain evidence="2">RWD-64-598 SS2</strain>
    </source>
</reference>
<dbReference type="KEGG" id="cput:CONPUDRAFT_75330"/>
<dbReference type="RefSeq" id="XP_007771187.1">
    <property type="nucleotide sequence ID" value="XM_007772997.1"/>
</dbReference>
<organism evidence="1 2">
    <name type="scientific">Coniophora puteana (strain RWD-64-598)</name>
    <name type="common">Brown rot fungus</name>
    <dbReference type="NCBI Taxonomy" id="741705"/>
    <lineage>
        <taxon>Eukaryota</taxon>
        <taxon>Fungi</taxon>
        <taxon>Dikarya</taxon>
        <taxon>Basidiomycota</taxon>
        <taxon>Agaricomycotina</taxon>
        <taxon>Agaricomycetes</taxon>
        <taxon>Agaricomycetidae</taxon>
        <taxon>Boletales</taxon>
        <taxon>Coniophorineae</taxon>
        <taxon>Coniophoraceae</taxon>
        <taxon>Coniophora</taxon>
    </lineage>
</organism>
<comment type="caution">
    <text evidence="1">The sequence shown here is derived from an EMBL/GenBank/DDBJ whole genome shotgun (WGS) entry which is preliminary data.</text>
</comment>
<gene>
    <name evidence="1" type="ORF">CONPUDRAFT_75330</name>
</gene>
<dbReference type="EMBL" id="JH711582">
    <property type="protein sequence ID" value="EIW78722.1"/>
    <property type="molecule type" value="Genomic_DNA"/>
</dbReference>
<dbReference type="AlphaFoldDB" id="A0A5M3MHQ0"/>
<name>A0A5M3MHQ0_CONPW</name>
<proteinExistence type="predicted"/>
<keyword evidence="2" id="KW-1185">Reference proteome</keyword>
<dbReference type="GeneID" id="19209320"/>
<dbReference type="Proteomes" id="UP000053558">
    <property type="component" value="Unassembled WGS sequence"/>
</dbReference>
<evidence type="ECO:0000313" key="1">
    <source>
        <dbReference type="EMBL" id="EIW78722.1"/>
    </source>
</evidence>
<protein>
    <submittedName>
        <fullName evidence="1">Uncharacterized protein</fullName>
    </submittedName>
</protein>
<evidence type="ECO:0000313" key="2">
    <source>
        <dbReference type="Proteomes" id="UP000053558"/>
    </source>
</evidence>